<dbReference type="HOGENOM" id="CLU_005670_0_0_12"/>
<dbReference type="eggNOG" id="COG2885">
    <property type="taxonomic scope" value="Bacteria"/>
</dbReference>
<accession>H9UJ65</accession>
<reference evidence="5" key="1">
    <citation type="journal article" date="2013" name="Stand. Genomic Sci.">
        <title>Complete genome sequence of the halophilic bacterium Spirochaeta africana type strain (Z-7692(T)) from the alkaline Lake Magadi in the East African Rift.</title>
        <authorList>
            <person name="Liolos K."/>
            <person name="Abt B."/>
            <person name="Scheuner C."/>
            <person name="Teshima H."/>
            <person name="Held B."/>
            <person name="Lapidus A."/>
            <person name="Nolan M."/>
            <person name="Lucas S."/>
            <person name="Deshpande S."/>
            <person name="Cheng J.F."/>
            <person name="Tapia R."/>
            <person name="Goodwin L.A."/>
            <person name="Pitluck S."/>
            <person name="Pagani I."/>
            <person name="Ivanova N."/>
            <person name="Mavromatis K."/>
            <person name="Mikhailova N."/>
            <person name="Huntemann M."/>
            <person name="Pati A."/>
            <person name="Chen A."/>
            <person name="Palaniappan K."/>
            <person name="Land M."/>
            <person name="Rohde M."/>
            <person name="Tindall B.J."/>
            <person name="Detter J.C."/>
            <person name="Goker M."/>
            <person name="Bristow J."/>
            <person name="Eisen J.A."/>
            <person name="Markowitz V."/>
            <person name="Hugenholtz P."/>
            <person name="Woyke T."/>
            <person name="Klenk H.P."/>
            <person name="Kyrpides N.C."/>
        </authorList>
    </citation>
    <scope>NUCLEOTIDE SEQUENCE</scope>
    <source>
        <strain evidence="5">ATCC 700263 / DSM 8902 / Z-7692</strain>
    </source>
</reference>
<feature type="signal peptide" evidence="2">
    <location>
        <begin position="1"/>
        <end position="18"/>
    </location>
</feature>
<protein>
    <submittedName>
        <fullName evidence="4">Outer membrane protein/peptidoglycan-associated (Lipo)protein</fullName>
    </submittedName>
</protein>
<dbReference type="Pfam" id="PF00691">
    <property type="entry name" value="OmpA"/>
    <property type="match status" value="1"/>
</dbReference>
<dbReference type="InterPro" id="IPR025965">
    <property type="entry name" value="FlgD/Vpr_Ig-like"/>
</dbReference>
<organism evidence="4 5">
    <name type="scientific">Spirochaeta africana (strain ATCC 700263 / DSM 8902 / Z-7692)</name>
    <dbReference type="NCBI Taxonomy" id="889378"/>
    <lineage>
        <taxon>Bacteria</taxon>
        <taxon>Pseudomonadati</taxon>
        <taxon>Spirochaetota</taxon>
        <taxon>Spirochaetia</taxon>
        <taxon>Spirochaetales</taxon>
        <taxon>Spirochaetaceae</taxon>
        <taxon>Spirochaeta</taxon>
    </lineage>
</organism>
<keyword evidence="2" id="KW-0732">Signal</keyword>
<keyword evidence="1" id="KW-0472">Membrane</keyword>
<dbReference type="GO" id="GO:0016020">
    <property type="term" value="C:membrane"/>
    <property type="evidence" value="ECO:0007669"/>
    <property type="project" value="UniProtKB-UniRule"/>
</dbReference>
<evidence type="ECO:0000313" key="4">
    <source>
        <dbReference type="EMBL" id="AFG37558.1"/>
    </source>
</evidence>
<evidence type="ECO:0000256" key="2">
    <source>
        <dbReference type="SAM" id="SignalP"/>
    </source>
</evidence>
<dbReference type="KEGG" id="sfc:Spiaf_1499"/>
<feature type="domain" description="OmpA-like" evidence="3">
    <location>
        <begin position="1212"/>
        <end position="1340"/>
    </location>
</feature>
<name>H9UJ65_SPIAZ</name>
<dbReference type="PANTHER" id="PTHR30329:SF21">
    <property type="entry name" value="LIPOPROTEIN YIAD-RELATED"/>
    <property type="match status" value="1"/>
</dbReference>
<dbReference type="InterPro" id="IPR050330">
    <property type="entry name" value="Bact_OuterMem_StrucFunc"/>
</dbReference>
<dbReference type="Pfam" id="PF13860">
    <property type="entry name" value="FlgD_ig"/>
    <property type="match status" value="2"/>
</dbReference>
<evidence type="ECO:0000256" key="1">
    <source>
        <dbReference type="PROSITE-ProRule" id="PRU00473"/>
    </source>
</evidence>
<keyword evidence="5" id="KW-1185">Reference proteome</keyword>
<dbReference type="EMBL" id="CP003282">
    <property type="protein sequence ID" value="AFG37558.1"/>
    <property type="molecule type" value="Genomic_DNA"/>
</dbReference>
<dbReference type="STRING" id="889378.Spiaf_1499"/>
<dbReference type="Gene3D" id="2.60.40.4070">
    <property type="match status" value="6"/>
</dbReference>
<dbReference type="CDD" id="cd07185">
    <property type="entry name" value="OmpA_C-like"/>
    <property type="match status" value="1"/>
</dbReference>
<dbReference type="PROSITE" id="PS51123">
    <property type="entry name" value="OMPA_2"/>
    <property type="match status" value="1"/>
</dbReference>
<dbReference type="InterPro" id="IPR036737">
    <property type="entry name" value="OmpA-like_sf"/>
</dbReference>
<dbReference type="SUPFAM" id="SSF103088">
    <property type="entry name" value="OmpA-like"/>
    <property type="match status" value="1"/>
</dbReference>
<evidence type="ECO:0000259" key="3">
    <source>
        <dbReference type="PROSITE" id="PS51123"/>
    </source>
</evidence>
<dbReference type="InterPro" id="IPR006665">
    <property type="entry name" value="OmpA-like"/>
</dbReference>
<dbReference type="PATRIC" id="fig|889378.3.peg.1489"/>
<dbReference type="Proteomes" id="UP000007383">
    <property type="component" value="Chromosome"/>
</dbReference>
<proteinExistence type="predicted"/>
<gene>
    <name evidence="4" type="ordered locus">Spiaf_1499</name>
</gene>
<feature type="chain" id="PRO_5003623616" evidence="2">
    <location>
        <begin position="19"/>
        <end position="1340"/>
    </location>
</feature>
<dbReference type="Gene3D" id="3.30.1330.60">
    <property type="entry name" value="OmpA-like domain"/>
    <property type="match status" value="1"/>
</dbReference>
<dbReference type="PANTHER" id="PTHR30329">
    <property type="entry name" value="STATOR ELEMENT OF FLAGELLAR MOTOR COMPLEX"/>
    <property type="match status" value="1"/>
</dbReference>
<evidence type="ECO:0000313" key="5">
    <source>
        <dbReference type="Proteomes" id="UP000007383"/>
    </source>
</evidence>
<sequence>MRVIAVLLLALLPLSLSGQYNPPTGANELDRLLSPRLLATGPFGLIDEYPSASVINPAAGAPLQRTFLDFSYLTGVDFSSGGADFGAHILNLGGSYSTPAGVVSGSLQAAFAEMDMFTVGNIGRLNAAFAKTLYDTIDVGAGVQLSTGYGDRWDGGAALSLGYIHRIEDRIGLNNARYGISIAGLGKWFRGYDALSPYPSPFTPAAEFAFSPAEGDQLKLDVYAQMSAPSFRNLRGHIGTELTIRDRLSLQTGLGLDLHEVLNNGGDVGRYLPSIGLNVRIPMALPDDSNGVVAAQGWNQSELNVRTAAAPMPGESWVFAAGVNAALGVIDRTPPRIEADVADRVYISPNNDGIQDYLEFPVEITDERYVMGYRLIVRDADGETVRLIENADQRPDSEGVRNVIDRLLEVTTGIPVPETLRWDGRTDAGARADDGEYTFQIEAWDDNNNLGSSVLRTVVVDTLPPQLTLDPPQGDARIFSPSEDSLQNTVAFGQSGSQEDLWRGVILDAQDQVVRSYEWQDSAPEDFEWDGFNNDGEIVPDGVYSYRITSRDRAGNSTEKSVANIIVNTEPTPVSITISRSIFSPNDNGIHDTIRLLPEIGNTSGIRDWSITVFDSRGAAVRTYRDVGVPRSTGILFDGRNNSGQRLPEGRYRAELVVNYRNGNRPTAFSPDFVIDVTPPAATVSAEHAIFSPNNSGVRDTQILYQETSQEEEWVGILRDRNGRTVREFVWHGTAAAQFEWDGRTSSGELARDGIYSYQLTATDRAGNTGESNIVEFELNTEETPVLVTTNYDAFSPTGQGHKDTISIIPNLAKDDDIEYFRFEILRADDQQVVRTVTGSGTLREPFVWDGRNQDGLPSADGGYTAQLEILYLNGNLEQARTDVFILDTEPPQAEIAADFLLFSPDGDGRRDEIPITQRNLTDDYWIGSIVNAAGETVIEFRWGTDLQDFTWDGRDAEGNLVADGVYKYQVRSEDEAGNRTEYSITDITVDTRPTSVFATVEYPAIAPNLEGTRAEQRINTFVNLTDGADRWELQILDADEQIVRTFSGTDVRSSASLSWDGRTEDGEIIEGRFRARFIVDYEKGNRPTARTREFLVDTTPPSADIVLDPVPFSPDNDGIDDELSIALNLEDASGIADWRFEIRDRNNRPFHIIEGSGAPGRTLTWDGRSSITGELVISAEDYPYEFTVSDVLGNTAVYTGVIPIDILVIRDGDRLKVQIPSITFAANSPELLVDPDTEVGAKNRAIVERLVEIFTRYNAYSIQVEGHAVNLTQTAREEREELQPLSLARAQSVRQALIDGGLSSNRITAVGRGGMEPIVPHTDEDERWKNRRVEFILIR</sequence>